<proteinExistence type="predicted"/>
<keyword evidence="3" id="KW-1185">Reference proteome</keyword>
<name>A0A5C3KK85_COPMA</name>
<dbReference type="EMBL" id="ML210292">
    <property type="protein sequence ID" value="TFK20640.1"/>
    <property type="molecule type" value="Genomic_DNA"/>
</dbReference>
<accession>A0A5C3KK85</accession>
<evidence type="ECO:0000313" key="3">
    <source>
        <dbReference type="Proteomes" id="UP000307440"/>
    </source>
</evidence>
<organism evidence="2 3">
    <name type="scientific">Coprinopsis marcescibilis</name>
    <name type="common">Agaric fungus</name>
    <name type="synonym">Psathyrella marcescibilis</name>
    <dbReference type="NCBI Taxonomy" id="230819"/>
    <lineage>
        <taxon>Eukaryota</taxon>
        <taxon>Fungi</taxon>
        <taxon>Dikarya</taxon>
        <taxon>Basidiomycota</taxon>
        <taxon>Agaricomycotina</taxon>
        <taxon>Agaricomycetes</taxon>
        <taxon>Agaricomycetidae</taxon>
        <taxon>Agaricales</taxon>
        <taxon>Agaricineae</taxon>
        <taxon>Psathyrellaceae</taxon>
        <taxon>Coprinopsis</taxon>
    </lineage>
</organism>
<reference evidence="2 3" key="1">
    <citation type="journal article" date="2019" name="Nat. Ecol. Evol.">
        <title>Megaphylogeny resolves global patterns of mushroom evolution.</title>
        <authorList>
            <person name="Varga T."/>
            <person name="Krizsan K."/>
            <person name="Foldi C."/>
            <person name="Dima B."/>
            <person name="Sanchez-Garcia M."/>
            <person name="Sanchez-Ramirez S."/>
            <person name="Szollosi G.J."/>
            <person name="Szarkandi J.G."/>
            <person name="Papp V."/>
            <person name="Albert L."/>
            <person name="Andreopoulos W."/>
            <person name="Angelini C."/>
            <person name="Antonin V."/>
            <person name="Barry K.W."/>
            <person name="Bougher N.L."/>
            <person name="Buchanan P."/>
            <person name="Buyck B."/>
            <person name="Bense V."/>
            <person name="Catcheside P."/>
            <person name="Chovatia M."/>
            <person name="Cooper J."/>
            <person name="Damon W."/>
            <person name="Desjardin D."/>
            <person name="Finy P."/>
            <person name="Geml J."/>
            <person name="Haridas S."/>
            <person name="Hughes K."/>
            <person name="Justo A."/>
            <person name="Karasinski D."/>
            <person name="Kautmanova I."/>
            <person name="Kiss B."/>
            <person name="Kocsube S."/>
            <person name="Kotiranta H."/>
            <person name="LaButti K.M."/>
            <person name="Lechner B.E."/>
            <person name="Liimatainen K."/>
            <person name="Lipzen A."/>
            <person name="Lukacs Z."/>
            <person name="Mihaltcheva S."/>
            <person name="Morgado L.N."/>
            <person name="Niskanen T."/>
            <person name="Noordeloos M.E."/>
            <person name="Ohm R.A."/>
            <person name="Ortiz-Santana B."/>
            <person name="Ovrebo C."/>
            <person name="Racz N."/>
            <person name="Riley R."/>
            <person name="Savchenko A."/>
            <person name="Shiryaev A."/>
            <person name="Soop K."/>
            <person name="Spirin V."/>
            <person name="Szebenyi C."/>
            <person name="Tomsovsky M."/>
            <person name="Tulloss R.E."/>
            <person name="Uehling J."/>
            <person name="Grigoriev I.V."/>
            <person name="Vagvolgyi C."/>
            <person name="Papp T."/>
            <person name="Martin F.M."/>
            <person name="Miettinen O."/>
            <person name="Hibbett D.S."/>
            <person name="Nagy L.G."/>
        </authorList>
    </citation>
    <scope>NUCLEOTIDE SEQUENCE [LARGE SCALE GENOMIC DNA]</scope>
    <source>
        <strain evidence="2 3">CBS 121175</strain>
    </source>
</reference>
<sequence>MTEGLSPLPFDPNSETFSEANHSNGFYVRFRRSICKEEQESKPLTASTRYDNLCYKASHLKIESKKGRRLEHIVEPKSNQIKSNWAHKYTSTIPVGFKGVQRHGPFRRKLTTQQIWCWTSFKRPVNPSYFRLFNCVAGIFAKHMLNYFLLSGYLLVFTACIAAQRPDCSTAPGRGPSTVVTGRLCSSLGASARGFELDVSFPPKCVTPALAGISYPNIVGRCFKAINPAKQPEWTPPSNWKTYRRDGPRATYRPAKKFKVGDLRAQAMDRNARGKHNVLPKIERPRVRPPPGWRTPIPVGKKQRTWQPPPRKPSPGPSKLRARTMEDEIQRRLLSLLGCVRRCGDPGTISSDPTQCCVLVEEARKSLMCSRTTKILHDLSPSNYPESSRQYAEFTRKLTIGASSNQLLIDPLDD</sequence>
<feature type="compositionally biased region" description="Pro residues" evidence="1">
    <location>
        <begin position="307"/>
        <end position="316"/>
    </location>
</feature>
<evidence type="ECO:0000256" key="1">
    <source>
        <dbReference type="SAM" id="MobiDB-lite"/>
    </source>
</evidence>
<evidence type="ECO:0000313" key="2">
    <source>
        <dbReference type="EMBL" id="TFK20640.1"/>
    </source>
</evidence>
<dbReference type="Proteomes" id="UP000307440">
    <property type="component" value="Unassembled WGS sequence"/>
</dbReference>
<dbReference type="AlphaFoldDB" id="A0A5C3KK85"/>
<protein>
    <submittedName>
        <fullName evidence="2">Uncharacterized protein</fullName>
    </submittedName>
</protein>
<feature type="region of interest" description="Disordered" evidence="1">
    <location>
        <begin position="282"/>
        <end position="322"/>
    </location>
</feature>
<gene>
    <name evidence="2" type="ORF">FA15DRAFT_658909</name>
</gene>